<reference evidence="2" key="1">
    <citation type="submission" date="2024-03" db="EMBL/GenBank/DDBJ databases">
        <title>Complete genome sequence of Sulfurisphaera javensis strain KD-1.</title>
        <authorList>
            <person name="Sakai H."/>
            <person name="Nur N."/>
            <person name="Suwanto A."/>
            <person name="Kurosawa N."/>
        </authorList>
    </citation>
    <scope>NUCLEOTIDE SEQUENCE</scope>
    <source>
        <strain evidence="2">KD-1</strain>
    </source>
</reference>
<organism evidence="2">
    <name type="scientific">Sulfurisphaera javensis</name>
    <dbReference type="NCBI Taxonomy" id="2049879"/>
    <lineage>
        <taxon>Archaea</taxon>
        <taxon>Thermoproteota</taxon>
        <taxon>Thermoprotei</taxon>
        <taxon>Sulfolobales</taxon>
        <taxon>Sulfolobaceae</taxon>
        <taxon>Sulfurisphaera</taxon>
    </lineage>
</organism>
<dbReference type="PIRSF" id="PIRSF005522">
    <property type="entry name" value="UCP005522"/>
    <property type="match status" value="1"/>
</dbReference>
<protein>
    <submittedName>
        <fullName evidence="2">Circularly permuted type 2 ATP-grasp protein</fullName>
    </submittedName>
</protein>
<sequence length="440" mass="50735">MKIRKVNKDVTYNEFLHDPIYTKLIDNVERLGKDIFDISKRVNLQAYFEGFTFYTYLKYRGTPIDIIPRLLSLSFFNKISDYLIARNYVLNRFIKEVYEEKNSPIPDWIIKTNPYYRPEMIGFTPPKGIYTHVYGADIVRVSGNPYILEDNLRIPSGISYAYKAFEYTQRFLSILSEGYKILDIYGLEYLNEILRYVSGTKDPVIVLLTEGTYNSAYFEHKFISDKLGIILAEPNDIKVKDGEVVVDTVDQGEVHVDVIYRRIEDLDYLTPGLMKAYLRGWVTLVNAPGTGIADDKASFVWVPYLAERYGIKMEGVIQPLTLCLYEKENLEKVLNYPTRYVIKKREGYGGIGLAIVKDDNINVIKEVLKEYENFIAQEVLDFDTVISVIGDSFYETYADLRFFVYYDKVATAILSRVGILGSRVTNNSSGGMVKPVWIIE</sequence>
<gene>
    <name evidence="2" type="ORF">SJAV_25940</name>
</gene>
<proteinExistence type="predicted"/>
<dbReference type="RefSeq" id="WP_369610142.1">
    <property type="nucleotide sequence ID" value="NZ_AP031322.1"/>
</dbReference>
<feature type="domain" description="Circularly permuted ATP-grasp type 2" evidence="1">
    <location>
        <begin position="68"/>
        <end position="417"/>
    </location>
</feature>
<dbReference type="KEGG" id="sjv:SJAV_25940"/>
<evidence type="ECO:0000259" key="1">
    <source>
        <dbReference type="Pfam" id="PF14403"/>
    </source>
</evidence>
<dbReference type="InterPro" id="IPR025841">
    <property type="entry name" value="CP_ATPgrasp_2"/>
</dbReference>
<dbReference type="PANTHER" id="PTHR34595:SF7">
    <property type="entry name" value="SLL1039 PROTEIN"/>
    <property type="match status" value="1"/>
</dbReference>
<dbReference type="Pfam" id="PF14403">
    <property type="entry name" value="CP_ATPgrasp_2"/>
    <property type="match status" value="1"/>
</dbReference>
<dbReference type="PANTHER" id="PTHR34595">
    <property type="entry name" value="BLR5612 PROTEIN"/>
    <property type="match status" value="1"/>
</dbReference>
<dbReference type="Gene3D" id="3.40.50.11290">
    <property type="match status" value="1"/>
</dbReference>
<dbReference type="AlphaFoldDB" id="A0AAT9GV08"/>
<dbReference type="InterPro" id="IPR016450">
    <property type="entry name" value="UCP005522"/>
</dbReference>
<accession>A0AAT9GV08</accession>
<dbReference type="SUPFAM" id="SSF56059">
    <property type="entry name" value="Glutathione synthetase ATP-binding domain-like"/>
    <property type="match status" value="1"/>
</dbReference>
<dbReference type="EMBL" id="AP031322">
    <property type="protein sequence ID" value="BFH74650.1"/>
    <property type="molecule type" value="Genomic_DNA"/>
</dbReference>
<dbReference type="InterPro" id="IPR051680">
    <property type="entry name" value="ATP-dep_Glu-Cys_Ligase-2"/>
</dbReference>
<name>A0AAT9GV08_9CREN</name>
<evidence type="ECO:0000313" key="2">
    <source>
        <dbReference type="EMBL" id="BFH74650.1"/>
    </source>
</evidence>
<dbReference type="GeneID" id="92355550"/>